<reference evidence="21" key="3">
    <citation type="submission" date="2025-04" db="UniProtKB">
        <authorList>
            <consortium name="RefSeq"/>
        </authorList>
    </citation>
    <scope>IDENTIFICATION</scope>
    <source>
        <strain evidence="21">Tuebingen</strain>
    </source>
</reference>
<dbReference type="InterPro" id="IPR000086">
    <property type="entry name" value="NUDIX_hydrolase_dom"/>
</dbReference>
<comment type="cofactor">
    <cofactor evidence="2">
        <name>Mg(2+)</name>
        <dbReference type="ChEBI" id="CHEBI:18420"/>
    </cofactor>
</comment>
<dbReference type="PANTHER" id="PTHR22769">
    <property type="entry name" value="MUTT/NUDIX HYDROLASE"/>
    <property type="match status" value="1"/>
</dbReference>
<keyword evidence="6" id="KW-0460">Magnesium</keyword>
<evidence type="ECO:0000256" key="11">
    <source>
        <dbReference type="ARBA" id="ARBA00052843"/>
    </source>
</evidence>
<accession>B8JI11</accession>
<evidence type="ECO:0000313" key="20">
    <source>
        <dbReference type="Proteomes" id="UP000000437"/>
    </source>
</evidence>
<keyword evidence="5" id="KW-0378">Hydrolase</keyword>
<dbReference type="HOGENOM" id="CLU_061042_1_0_1"/>
<evidence type="ECO:0000256" key="7">
    <source>
        <dbReference type="ARBA" id="ARBA00023211"/>
    </source>
</evidence>
<comment type="catalytic activity">
    <reaction evidence="10">
        <text>8-oxo-GDP + H2O = 8-oxo-GMP + phosphate + H(+)</text>
        <dbReference type="Rhea" id="RHEA:62356"/>
        <dbReference type="ChEBI" id="CHEBI:15377"/>
        <dbReference type="ChEBI" id="CHEBI:15378"/>
        <dbReference type="ChEBI" id="CHEBI:43474"/>
        <dbReference type="ChEBI" id="CHEBI:143554"/>
        <dbReference type="ChEBI" id="CHEBI:145694"/>
        <dbReference type="EC" id="3.6.1.58"/>
    </reaction>
    <physiologicalReaction direction="left-to-right" evidence="10">
        <dbReference type="Rhea" id="RHEA:62357"/>
    </physiologicalReaction>
</comment>
<dbReference type="Ensembl" id="ENSDART00000181580.1">
    <property type="protein sequence ID" value="ENSDARP00000147576.1"/>
    <property type="gene ID" value="ENSDARG00000041576.8"/>
</dbReference>
<dbReference type="CTD" id="79873"/>
<keyword evidence="4" id="KW-0479">Metal-binding</keyword>
<comment type="cofactor">
    <cofactor evidence="1">
        <name>Mn(2+)</name>
        <dbReference type="ChEBI" id="CHEBI:29035"/>
    </cofactor>
</comment>
<dbReference type="PROSITE" id="PS00893">
    <property type="entry name" value="NUDIX_BOX"/>
    <property type="match status" value="1"/>
</dbReference>
<dbReference type="GO" id="GO:0046872">
    <property type="term" value="F:metal ion binding"/>
    <property type="evidence" value="ECO:0007669"/>
    <property type="project" value="UniProtKB-KW"/>
</dbReference>
<evidence type="ECO:0000256" key="5">
    <source>
        <dbReference type="ARBA" id="ARBA00022801"/>
    </source>
</evidence>
<dbReference type="SUPFAM" id="SSF55811">
    <property type="entry name" value="Nudix"/>
    <property type="match status" value="1"/>
</dbReference>
<evidence type="ECO:0000256" key="14">
    <source>
        <dbReference type="ARBA" id="ARBA00071481"/>
    </source>
</evidence>
<dbReference type="RefSeq" id="XP_005172524.1">
    <property type="nucleotide sequence ID" value="XM_005172467.4"/>
</dbReference>
<evidence type="ECO:0000256" key="6">
    <source>
        <dbReference type="ARBA" id="ARBA00022842"/>
    </source>
</evidence>
<comment type="similarity">
    <text evidence="3">Belongs to the Nudix hydrolase family.</text>
</comment>
<evidence type="ECO:0000256" key="1">
    <source>
        <dbReference type="ARBA" id="ARBA00001936"/>
    </source>
</evidence>
<dbReference type="Proteomes" id="UP000000437">
    <property type="component" value="Chromosome 8"/>
</dbReference>
<accession>A0A8M2BJS9</accession>
<dbReference type="Pfam" id="PF00293">
    <property type="entry name" value="NUDIX"/>
    <property type="match status" value="1"/>
</dbReference>
<keyword evidence="20" id="KW-1185">Reference proteome</keyword>
<comment type="function">
    <text evidence="12">Mediates the hydrolysis of oxidized nucleoside diphosphate derivatives. Hydrolyzes 8-oxo-7,8-dihydroguanine (8-oxo-Gua)-containing deoxyribo- and ribonucleoside diphosphates to the monophosphates. Hydrolyzes 8-oxo-dGDP and 8-oxo-GDP with the same efficiencies. Also hydrolyzes 8-OH-dADP and 2-OH-dADP. Exhibited no or minimal hydrolysis activity against 8-oxo-dGTP, 8-oxo-GTP, dGTP, GTP, dGDP and GDP. Probably removes oxidized guanine nucleotides from both the DNA and RNA precursor pools.</text>
</comment>
<evidence type="ECO:0000256" key="10">
    <source>
        <dbReference type="ARBA" id="ARBA00051185"/>
    </source>
</evidence>
<dbReference type="DNASU" id="550541"/>
<evidence type="ECO:0000256" key="17">
    <source>
        <dbReference type="ARBA" id="ARBA00083158"/>
    </source>
</evidence>
<evidence type="ECO:0000259" key="18">
    <source>
        <dbReference type="PROSITE" id="PS51462"/>
    </source>
</evidence>
<dbReference type="Gene3D" id="3.90.79.10">
    <property type="entry name" value="Nucleoside Triphosphate Pyrophosphohydrolase"/>
    <property type="match status" value="1"/>
</dbReference>
<dbReference type="InterPro" id="IPR020084">
    <property type="entry name" value="NUDIX_hydrolase_CS"/>
</dbReference>
<evidence type="ECO:0000256" key="13">
    <source>
        <dbReference type="ARBA" id="ARBA00066482"/>
    </source>
</evidence>
<evidence type="ECO:0000256" key="15">
    <source>
        <dbReference type="ARBA" id="ARBA00076305"/>
    </source>
</evidence>
<evidence type="ECO:0000313" key="22">
    <source>
        <dbReference type="ZFIN" id="ZDB-GENE-050417-388"/>
    </source>
</evidence>
<dbReference type="GeneTree" id="ENSGT00390000002931"/>
<keyword evidence="7" id="KW-0464">Manganese</keyword>
<evidence type="ECO:0000256" key="2">
    <source>
        <dbReference type="ARBA" id="ARBA00001946"/>
    </source>
</evidence>
<dbReference type="EMBL" id="CR388058">
    <property type="status" value="NOT_ANNOTATED_CDS"/>
    <property type="molecule type" value="Genomic_DNA"/>
</dbReference>
<evidence type="ECO:0000256" key="16">
    <source>
        <dbReference type="ARBA" id="ARBA00080473"/>
    </source>
</evidence>
<comment type="catalytic activity">
    <reaction evidence="9">
        <text>8-oxo-dADP + H2O = 8-oxo-dAMP + phosphate + H(+)</text>
        <dbReference type="Rhea" id="RHEA:35219"/>
        <dbReference type="ChEBI" id="CHEBI:15377"/>
        <dbReference type="ChEBI" id="CHEBI:15378"/>
        <dbReference type="ChEBI" id="CHEBI:43474"/>
        <dbReference type="ChEBI" id="CHEBI:71361"/>
        <dbReference type="ChEBI" id="CHEBI:71362"/>
    </reaction>
    <physiologicalReaction direction="left-to-right" evidence="9">
        <dbReference type="Rhea" id="RHEA:35220"/>
    </physiologicalReaction>
</comment>
<comment type="catalytic activity">
    <reaction evidence="8">
        <text>8-oxo-dGDP + H2O = 8-oxo-dGMP + phosphate + H(+)</text>
        <dbReference type="Rhea" id="RHEA:32063"/>
        <dbReference type="ChEBI" id="CHEBI:15377"/>
        <dbReference type="ChEBI" id="CHEBI:15378"/>
        <dbReference type="ChEBI" id="CHEBI:43474"/>
        <dbReference type="ChEBI" id="CHEBI:63224"/>
        <dbReference type="ChEBI" id="CHEBI:63715"/>
        <dbReference type="EC" id="3.6.1.58"/>
    </reaction>
    <physiologicalReaction direction="left-to-right" evidence="8">
        <dbReference type="Rhea" id="RHEA:32064"/>
    </physiologicalReaction>
</comment>
<reference evidence="19 20" key="1">
    <citation type="journal article" date="2013" name="Nature">
        <title>The zebrafish reference genome sequence and its relationship to the human genome.</title>
        <authorList>
            <consortium name="Genome Reference Consortium Zebrafish"/>
            <person name="Howe K."/>
            <person name="Clark M.D."/>
            <person name="Torroja C.F."/>
            <person name="Torrance J."/>
            <person name="Berthelot C."/>
            <person name="Muffato M."/>
            <person name="Collins J.E."/>
            <person name="Humphray S."/>
            <person name="McLaren K."/>
            <person name="Matthews L."/>
            <person name="McLaren S."/>
            <person name="Sealy I."/>
            <person name="Caccamo M."/>
            <person name="Churcher C."/>
            <person name="Scott C."/>
            <person name="Barrett J.C."/>
            <person name="Koch R."/>
            <person name="Rauch G.J."/>
            <person name="White S."/>
            <person name="Chow W."/>
            <person name="Kilian B."/>
            <person name="Quintais L.T."/>
            <person name="Guerra-Assuncao J.A."/>
            <person name="Zhou Y."/>
            <person name="Gu Y."/>
            <person name="Yen J."/>
            <person name="Vogel J.H."/>
            <person name="Eyre T."/>
            <person name="Redmond S."/>
            <person name="Banerjee R."/>
            <person name="Chi J."/>
            <person name="Fu B."/>
            <person name="Langley E."/>
            <person name="Maguire S.F."/>
            <person name="Laird G.K."/>
            <person name="Lloyd D."/>
            <person name="Kenyon E."/>
            <person name="Donaldson S."/>
            <person name="Sehra H."/>
            <person name="Almeida-King J."/>
            <person name="Loveland J."/>
            <person name="Trevanion S."/>
            <person name="Jones M."/>
            <person name="Quail M."/>
            <person name="Willey D."/>
            <person name="Hunt A."/>
            <person name="Burton J."/>
            <person name="Sims S."/>
            <person name="McLay K."/>
            <person name="Plumb B."/>
            <person name="Davis J."/>
            <person name="Clee C."/>
            <person name="Oliver K."/>
            <person name="Clark R."/>
            <person name="Riddle C."/>
            <person name="Elliot D."/>
            <person name="Eliott D."/>
            <person name="Threadgold G."/>
            <person name="Harden G."/>
            <person name="Ware D."/>
            <person name="Begum S."/>
            <person name="Mortimore B."/>
            <person name="Mortimer B."/>
            <person name="Kerry G."/>
            <person name="Heath P."/>
            <person name="Phillimore B."/>
            <person name="Tracey A."/>
            <person name="Corby N."/>
            <person name="Dunn M."/>
            <person name="Johnson C."/>
            <person name="Wood J."/>
            <person name="Clark S."/>
            <person name="Pelan S."/>
            <person name="Griffiths G."/>
            <person name="Smith M."/>
            <person name="Glithero R."/>
            <person name="Howden P."/>
            <person name="Barker N."/>
            <person name="Lloyd C."/>
            <person name="Stevens C."/>
            <person name="Harley J."/>
            <person name="Holt K."/>
            <person name="Panagiotidis G."/>
            <person name="Lovell J."/>
            <person name="Beasley H."/>
            <person name="Henderson C."/>
            <person name="Gordon D."/>
            <person name="Auger K."/>
            <person name="Wright D."/>
            <person name="Collins J."/>
            <person name="Raisen C."/>
            <person name="Dyer L."/>
            <person name="Leung K."/>
            <person name="Robertson L."/>
            <person name="Ambridge K."/>
            <person name="Leongamornlert D."/>
            <person name="McGuire S."/>
            <person name="Gilderthorp R."/>
            <person name="Griffiths C."/>
            <person name="Manthravadi D."/>
            <person name="Nichol S."/>
            <person name="Barker G."/>
            <person name="Whitehead S."/>
            <person name="Kay M."/>
            <person name="Brown J."/>
            <person name="Murnane C."/>
            <person name="Gray E."/>
            <person name="Humphries M."/>
            <person name="Sycamore N."/>
            <person name="Barker D."/>
            <person name="Saunders D."/>
            <person name="Wallis J."/>
            <person name="Babbage A."/>
            <person name="Hammond S."/>
            <person name="Mashreghi-Mohammadi M."/>
            <person name="Barr L."/>
            <person name="Martin S."/>
            <person name="Wray P."/>
            <person name="Ellington A."/>
            <person name="Matthews N."/>
            <person name="Ellwood M."/>
            <person name="Woodmansey R."/>
            <person name="Clark G."/>
            <person name="Cooper J."/>
            <person name="Cooper J."/>
            <person name="Tromans A."/>
            <person name="Grafham D."/>
            <person name="Skuce C."/>
            <person name="Pandian R."/>
            <person name="Andrews R."/>
            <person name="Harrison E."/>
            <person name="Kimberley A."/>
            <person name="Garnett J."/>
            <person name="Fosker N."/>
            <person name="Hall R."/>
            <person name="Garner P."/>
            <person name="Kelly D."/>
            <person name="Bird C."/>
            <person name="Palmer S."/>
            <person name="Gehring I."/>
            <person name="Berger A."/>
            <person name="Dooley C.M."/>
            <person name="Ersan-Urun Z."/>
            <person name="Eser C."/>
            <person name="Geiger H."/>
            <person name="Geisler M."/>
            <person name="Karotki L."/>
            <person name="Kirn A."/>
            <person name="Konantz J."/>
            <person name="Konantz M."/>
            <person name="Oberlander M."/>
            <person name="Rudolph-Geiger S."/>
            <person name="Teucke M."/>
            <person name="Lanz C."/>
            <person name="Raddatz G."/>
            <person name="Osoegawa K."/>
            <person name="Zhu B."/>
            <person name="Rapp A."/>
            <person name="Widaa S."/>
            <person name="Langford C."/>
            <person name="Yang F."/>
            <person name="Schuster S.C."/>
            <person name="Carter N.P."/>
            <person name="Harrow J."/>
            <person name="Ning Z."/>
            <person name="Herrero J."/>
            <person name="Searle S.M."/>
            <person name="Enright A."/>
            <person name="Geisler R."/>
            <person name="Plasterk R.H."/>
            <person name="Lee C."/>
            <person name="Westerfield M."/>
            <person name="de Jong P.J."/>
            <person name="Zon L.I."/>
            <person name="Postlethwait J.H."/>
            <person name="Nusslein-Volhard C."/>
            <person name="Hubbard T.J."/>
            <person name="Roest Crollius H."/>
            <person name="Rogers J."/>
            <person name="Stemple D.L."/>
        </authorList>
    </citation>
    <scope>NUCLEOTIDE SEQUENCE [LARGE SCALE GENOMIC DNA]</scope>
    <source>
        <strain evidence="19">Tuebingen</strain>
    </source>
</reference>
<dbReference type="OMA" id="FPTCEIN"/>
<dbReference type="OrthoDB" id="10005910at2759"/>
<dbReference type="FunFam" id="3.90.79.10:FF:000080">
    <property type="entry name" value="8-oxo-dGDP phosphatase NUDT18"/>
    <property type="match status" value="1"/>
</dbReference>
<dbReference type="PROSITE" id="PS51462">
    <property type="entry name" value="NUDIX"/>
    <property type="match status" value="1"/>
</dbReference>
<sequence length="325" mass="37007">MDSQSSILEENLEKILRGEGLEFDSVAEQVDPVTLRKNVCYIVGAVIFNSKEEVLMVQEAKRECYGRWYLPAGRMEECESILEALQREVREEAGIDCQPITLLLVQEQGPRWVRFIFLAEETGGSLKTTAEADDESLQAHWWDRKSPLPLRAHDILSLIDAGLKYRRNPWFPVTQPVDFPCHVVCQRLFLTFISSRADAHDRLWLLMSNNNTSHHPRLPIVVSFRTYISKAVSKLIEDCMPSSYISVHIRGILGVQHNGRIPGKTDGICFNTLVLLENTEEGAEIGSPPSLESDCYRWQEVTNQGLKAKIIERIKDRSVLPFQSL</sequence>
<dbReference type="Bgee" id="ENSDARG00000041576">
    <property type="expression patterns" value="Expressed in muscle tissue and 22 other cell types or tissues"/>
</dbReference>
<evidence type="ECO:0000256" key="3">
    <source>
        <dbReference type="ARBA" id="ARBA00005582"/>
    </source>
</evidence>
<organism evidence="19">
    <name type="scientific">Danio rerio</name>
    <name type="common">Zebrafish</name>
    <name type="synonym">Brachydanio rerio</name>
    <dbReference type="NCBI Taxonomy" id="7955"/>
    <lineage>
        <taxon>Eukaryota</taxon>
        <taxon>Metazoa</taxon>
        <taxon>Chordata</taxon>
        <taxon>Craniata</taxon>
        <taxon>Vertebrata</taxon>
        <taxon>Euteleostomi</taxon>
        <taxon>Actinopterygii</taxon>
        <taxon>Neopterygii</taxon>
        <taxon>Teleostei</taxon>
        <taxon>Ostariophysi</taxon>
        <taxon>Cypriniformes</taxon>
        <taxon>Danionidae</taxon>
        <taxon>Danioninae</taxon>
        <taxon>Danio</taxon>
    </lineage>
</organism>
<dbReference type="AGR" id="ZFIN:ZDB-GENE-050417-388"/>
<proteinExistence type="inferred from homology"/>
<dbReference type="EC" id="3.6.1.58" evidence="13"/>
<dbReference type="AlphaFoldDB" id="B8JI11"/>
<evidence type="ECO:0000256" key="12">
    <source>
        <dbReference type="ARBA" id="ARBA00056193"/>
    </source>
</evidence>
<dbReference type="PANTHER" id="PTHR22769:SF56">
    <property type="entry name" value="8-OXO-DGDP PHOSPHATASE NUDT18"/>
    <property type="match status" value="1"/>
</dbReference>
<evidence type="ECO:0000256" key="4">
    <source>
        <dbReference type="ARBA" id="ARBA00022723"/>
    </source>
</evidence>
<evidence type="ECO:0000256" key="9">
    <source>
        <dbReference type="ARBA" id="ARBA00050338"/>
    </source>
</evidence>
<dbReference type="GeneID" id="550541"/>
<comment type="catalytic activity">
    <reaction evidence="11">
        <text>2-oxo-dADP + H2O = 2-oxo-dAMP + phosphate + H(+)</text>
        <dbReference type="Rhea" id="RHEA:35223"/>
        <dbReference type="ChEBI" id="CHEBI:15377"/>
        <dbReference type="ChEBI" id="CHEBI:15378"/>
        <dbReference type="ChEBI" id="CHEBI:43474"/>
        <dbReference type="ChEBI" id="CHEBI:63212"/>
        <dbReference type="ChEBI" id="CHEBI:71363"/>
    </reaction>
    <physiologicalReaction direction="left-to-right" evidence="11">
        <dbReference type="Rhea" id="RHEA:35224"/>
    </physiologicalReaction>
</comment>
<gene>
    <name evidence="19 21 22" type="primary">nudt18</name>
    <name evidence="21" type="synonym">zgc:110174</name>
</gene>
<evidence type="ECO:0000313" key="21">
    <source>
        <dbReference type="RefSeq" id="XP_005172524.1"/>
    </source>
</evidence>
<dbReference type="GO" id="GO:0017110">
    <property type="term" value="F:nucleoside diphosphate phosphatase activity"/>
    <property type="evidence" value="ECO:0007669"/>
    <property type="project" value="InterPro"/>
</dbReference>
<evidence type="ECO:0000313" key="19">
    <source>
        <dbReference type="Ensembl" id="ENSDARP00000060954"/>
    </source>
</evidence>
<protein>
    <recommendedName>
        <fullName evidence="14">8-oxo-dGDP phosphatase NUDT18</fullName>
        <ecNumber evidence="13">3.6.1.58</ecNumber>
    </recommendedName>
    <alternativeName>
        <fullName evidence="17">2-hydroxy-dADP phosphatase</fullName>
    </alternativeName>
    <alternativeName>
        <fullName evidence="15">7,8-dihydro-8-oxoguanine phosphatase</fullName>
    </alternativeName>
    <alternativeName>
        <fullName evidence="16">Nucleoside diphosphate-linked moiety X motif 18</fullName>
    </alternativeName>
</protein>
<dbReference type="KEGG" id="dre:550541"/>
<reference evidence="19" key="2">
    <citation type="submission" date="2013-02" db="UniProtKB">
        <authorList>
            <consortium name="Ensembl"/>
        </authorList>
    </citation>
    <scope>IDENTIFICATION</scope>
    <source>
        <strain evidence="19">Tuebingen</strain>
    </source>
</reference>
<dbReference type="InterPro" id="IPR042970">
    <property type="entry name" value="NUDT18_NUDIX"/>
</dbReference>
<evidence type="ECO:0000256" key="8">
    <source>
        <dbReference type="ARBA" id="ARBA00050269"/>
    </source>
</evidence>
<feature type="domain" description="Nudix hydrolase" evidence="18">
    <location>
        <begin position="38"/>
        <end position="163"/>
    </location>
</feature>
<dbReference type="CDD" id="cd04671">
    <property type="entry name" value="NUDIX_8DGDPP_Nudt18"/>
    <property type="match status" value="1"/>
</dbReference>
<name>B8JI11_DANRE</name>
<dbReference type="Ensembl" id="ENSDART00000060955.7">
    <property type="protein sequence ID" value="ENSDARP00000060954.5"/>
    <property type="gene ID" value="ENSDARG00000041576.8"/>
</dbReference>
<dbReference type="InterPro" id="IPR015797">
    <property type="entry name" value="NUDIX_hydrolase-like_dom_sf"/>
</dbReference>
<dbReference type="ZFIN" id="ZDB-GENE-050417-388">
    <property type="gene designation" value="nudt18"/>
</dbReference>